<dbReference type="EMBL" id="LAZR01000251">
    <property type="protein sequence ID" value="KKN79168.1"/>
    <property type="molecule type" value="Genomic_DNA"/>
</dbReference>
<sequence length="155" mass="18707">MAEKRKEKKLTNNDLYSVLQGIRNINDYNNNPDIKPEMKLYGKKFSYALAKNQKELENEGLYLETILKHSDKYSEYDKKRMELRKKHAKKDKNGTELIMNNMFVLENQKKYDKEAEDLQTEYKDEIETHEKHIEKFNESLLDEADFKFHLLEEKH</sequence>
<organism evidence="2">
    <name type="scientific">marine sediment metagenome</name>
    <dbReference type="NCBI Taxonomy" id="412755"/>
    <lineage>
        <taxon>unclassified sequences</taxon>
        <taxon>metagenomes</taxon>
        <taxon>ecological metagenomes</taxon>
    </lineage>
</organism>
<gene>
    <name evidence="2" type="ORF">LCGC14_0341850</name>
</gene>
<feature type="non-terminal residue" evidence="2">
    <location>
        <position position="155"/>
    </location>
</feature>
<comment type="caution">
    <text evidence="2">The sequence shown here is derived from an EMBL/GenBank/DDBJ whole genome shotgun (WGS) entry which is preliminary data.</text>
</comment>
<accession>A0A0F9WKY1</accession>
<name>A0A0F9WKY1_9ZZZZ</name>
<evidence type="ECO:0000313" key="2">
    <source>
        <dbReference type="EMBL" id="KKN79168.1"/>
    </source>
</evidence>
<reference evidence="2" key="1">
    <citation type="journal article" date="2015" name="Nature">
        <title>Complex archaea that bridge the gap between prokaryotes and eukaryotes.</title>
        <authorList>
            <person name="Spang A."/>
            <person name="Saw J.H."/>
            <person name="Jorgensen S.L."/>
            <person name="Zaremba-Niedzwiedzka K."/>
            <person name="Martijn J."/>
            <person name="Lind A.E."/>
            <person name="van Eijk R."/>
            <person name="Schleper C."/>
            <person name="Guy L."/>
            <person name="Ettema T.J."/>
        </authorList>
    </citation>
    <scope>NUCLEOTIDE SEQUENCE</scope>
</reference>
<dbReference type="AlphaFoldDB" id="A0A0F9WKY1"/>
<feature type="coiled-coil region" evidence="1">
    <location>
        <begin position="108"/>
        <end position="139"/>
    </location>
</feature>
<evidence type="ECO:0000256" key="1">
    <source>
        <dbReference type="SAM" id="Coils"/>
    </source>
</evidence>
<keyword evidence="1" id="KW-0175">Coiled coil</keyword>
<proteinExistence type="predicted"/>
<protein>
    <submittedName>
        <fullName evidence="2">Uncharacterized protein</fullName>
    </submittedName>
</protein>